<reference evidence="1 2" key="1">
    <citation type="submission" date="2017-12" db="EMBL/GenBank/DDBJ databases">
        <authorList>
            <person name="Paulsen S."/>
            <person name="Gram L.K."/>
        </authorList>
    </citation>
    <scope>NUCLEOTIDE SEQUENCE [LARGE SCALE GENOMIC DNA]</scope>
    <source>
        <strain evidence="1 2">S2897</strain>
    </source>
</reference>
<dbReference type="GeneID" id="58227658"/>
<gene>
    <name evidence="1" type="ORF">CWC05_01345</name>
</gene>
<sequence length="264" mass="30637">MRLIIGLALVTTLSGCDSSLTVREVCEQTPAMCNDLNTDSHCRHERAEVIISRFHEYEKPTLERKYQLLKDFERYSQCVNLASKIEHIKLKEKTASRYKGYHTAQKEINRLLYETRGSNHPGLLYFHWSRNNDNSALQKLLSMQEDTKVKNSRDAQFYLASYYMKVDTQKTLDHLYRSLELNGAEQQPHPEVLTSLVNIFYQQEQYNLAYTFAVVAKQAGVENIDFAPLRARALDDGHDLERLDTLAQTTYEQIMSGQFRSPRS</sequence>
<dbReference type="PROSITE" id="PS51257">
    <property type="entry name" value="PROKAR_LIPOPROTEIN"/>
    <property type="match status" value="1"/>
</dbReference>
<evidence type="ECO:0000313" key="2">
    <source>
        <dbReference type="Proteomes" id="UP000305874"/>
    </source>
</evidence>
<name>A0A5S3Z7E3_9GAMM</name>
<organism evidence="1 2">
    <name type="scientific">Pseudoalteromonas ruthenica</name>
    <dbReference type="NCBI Taxonomy" id="151081"/>
    <lineage>
        <taxon>Bacteria</taxon>
        <taxon>Pseudomonadati</taxon>
        <taxon>Pseudomonadota</taxon>
        <taxon>Gammaproteobacteria</taxon>
        <taxon>Alteromonadales</taxon>
        <taxon>Pseudoalteromonadaceae</taxon>
        <taxon>Pseudoalteromonas</taxon>
    </lineage>
</organism>
<evidence type="ECO:0000313" key="1">
    <source>
        <dbReference type="EMBL" id="TMP88113.1"/>
    </source>
</evidence>
<accession>A0A5S3Z7E3</accession>
<dbReference type="AlphaFoldDB" id="A0A5S3Z7E3"/>
<proteinExistence type="predicted"/>
<dbReference type="STRING" id="151081.TW72_04050"/>
<dbReference type="EMBL" id="PNCG01000002">
    <property type="protein sequence ID" value="TMP88113.1"/>
    <property type="molecule type" value="Genomic_DNA"/>
</dbReference>
<reference evidence="2" key="2">
    <citation type="submission" date="2019-06" db="EMBL/GenBank/DDBJ databases">
        <title>Co-occurence of chitin degradation, pigmentation and bioactivity in marine Pseudoalteromonas.</title>
        <authorList>
            <person name="Sonnenschein E.C."/>
            <person name="Bech P.K."/>
        </authorList>
    </citation>
    <scope>NUCLEOTIDE SEQUENCE [LARGE SCALE GENOMIC DNA]</scope>
    <source>
        <strain evidence="2">S2897</strain>
    </source>
</reference>
<dbReference type="Proteomes" id="UP000305874">
    <property type="component" value="Unassembled WGS sequence"/>
</dbReference>
<dbReference type="RefSeq" id="WP_022943603.1">
    <property type="nucleotide sequence ID" value="NZ_DJHQ01000034.1"/>
</dbReference>
<dbReference type="Pfam" id="PF11207">
    <property type="entry name" value="DUF2989"/>
    <property type="match status" value="1"/>
</dbReference>
<dbReference type="OrthoDB" id="5900133at2"/>
<protein>
    <submittedName>
        <fullName evidence="1">DUF2989 domain-containing protein</fullName>
    </submittedName>
</protein>
<dbReference type="InterPro" id="IPR021372">
    <property type="entry name" value="DUF2989"/>
</dbReference>
<comment type="caution">
    <text evidence="1">The sequence shown here is derived from an EMBL/GenBank/DDBJ whole genome shotgun (WGS) entry which is preliminary data.</text>
</comment>